<dbReference type="AlphaFoldDB" id="A0A1R1PEL2"/>
<dbReference type="Pfam" id="PF00665">
    <property type="entry name" value="rve"/>
    <property type="match status" value="1"/>
</dbReference>
<evidence type="ECO:0000259" key="2">
    <source>
        <dbReference type="PROSITE" id="PS50158"/>
    </source>
</evidence>
<dbReference type="GO" id="GO:0008270">
    <property type="term" value="F:zinc ion binding"/>
    <property type="evidence" value="ECO:0007669"/>
    <property type="project" value="UniProtKB-KW"/>
</dbReference>
<dbReference type="InterPro" id="IPR001584">
    <property type="entry name" value="Integrase_cat-core"/>
</dbReference>
<dbReference type="SUPFAM" id="SSF53098">
    <property type="entry name" value="Ribonuclease H-like"/>
    <property type="match status" value="1"/>
</dbReference>
<dbReference type="GO" id="GO:0005634">
    <property type="term" value="C:nucleus"/>
    <property type="evidence" value="ECO:0007669"/>
    <property type="project" value="UniProtKB-ARBA"/>
</dbReference>
<feature type="domain" description="Integrase catalytic" evidence="3">
    <location>
        <begin position="734"/>
        <end position="894"/>
    </location>
</feature>
<keyword evidence="1" id="KW-0863">Zinc-finger</keyword>
<dbReference type="PANTHER" id="PTHR37984">
    <property type="entry name" value="PROTEIN CBG26694"/>
    <property type="match status" value="1"/>
</dbReference>
<dbReference type="InterPro" id="IPR036875">
    <property type="entry name" value="Znf_CCHC_sf"/>
</dbReference>
<evidence type="ECO:0000256" key="1">
    <source>
        <dbReference type="PROSITE-ProRule" id="PRU00047"/>
    </source>
</evidence>
<dbReference type="PROSITE" id="PS50158">
    <property type="entry name" value="ZF_CCHC"/>
    <property type="match status" value="1"/>
</dbReference>
<dbReference type="InterPro" id="IPR021109">
    <property type="entry name" value="Peptidase_aspartic_dom_sf"/>
</dbReference>
<dbReference type="Gene3D" id="3.30.420.10">
    <property type="entry name" value="Ribonuclease H-like superfamily/Ribonuclease H"/>
    <property type="match status" value="1"/>
</dbReference>
<dbReference type="InterPro" id="IPR043502">
    <property type="entry name" value="DNA/RNA_pol_sf"/>
</dbReference>
<dbReference type="GO" id="GO:0015074">
    <property type="term" value="P:DNA integration"/>
    <property type="evidence" value="ECO:0007669"/>
    <property type="project" value="InterPro"/>
</dbReference>
<dbReference type="SUPFAM" id="SSF57756">
    <property type="entry name" value="Retrovirus zinc finger-like domains"/>
    <property type="match status" value="1"/>
</dbReference>
<dbReference type="Pfam" id="PF17921">
    <property type="entry name" value="Integrase_H2C2"/>
    <property type="match status" value="1"/>
</dbReference>
<keyword evidence="1" id="KW-0862">Zinc</keyword>
<dbReference type="InterPro" id="IPR050951">
    <property type="entry name" value="Retrovirus_Pol_polyprotein"/>
</dbReference>
<dbReference type="Gene3D" id="2.40.70.10">
    <property type="entry name" value="Acid Proteases"/>
    <property type="match status" value="1"/>
</dbReference>
<dbReference type="Gene3D" id="4.10.60.10">
    <property type="entry name" value="Zinc finger, CCHC-type"/>
    <property type="match status" value="1"/>
</dbReference>
<evidence type="ECO:0000313" key="4">
    <source>
        <dbReference type="EMBL" id="OMH79312.1"/>
    </source>
</evidence>
<evidence type="ECO:0000313" key="5">
    <source>
        <dbReference type="Proteomes" id="UP000188320"/>
    </source>
</evidence>
<keyword evidence="1" id="KW-0479">Metal-binding</keyword>
<dbReference type="Pfam" id="PF08284">
    <property type="entry name" value="RVP_2"/>
    <property type="match status" value="1"/>
</dbReference>
<gene>
    <name evidence="4" type="ORF">AX774_g7280</name>
</gene>
<dbReference type="GO" id="GO:0016779">
    <property type="term" value="F:nucleotidyltransferase activity"/>
    <property type="evidence" value="ECO:0007669"/>
    <property type="project" value="UniProtKB-KW"/>
</dbReference>
<dbReference type="FunFam" id="3.30.420.10:FF:000032">
    <property type="entry name" value="Retrovirus-related Pol polyprotein from transposon 297-like Protein"/>
    <property type="match status" value="1"/>
</dbReference>
<dbReference type="InterPro" id="IPR041588">
    <property type="entry name" value="Integrase_H2C2"/>
</dbReference>
<keyword evidence="5" id="KW-1185">Reference proteome</keyword>
<dbReference type="GO" id="GO:0003676">
    <property type="term" value="F:nucleic acid binding"/>
    <property type="evidence" value="ECO:0007669"/>
    <property type="project" value="InterPro"/>
</dbReference>
<name>A0A1R1PEL2_ZANCU</name>
<reference evidence="5" key="1">
    <citation type="submission" date="2017-01" db="EMBL/GenBank/DDBJ databases">
        <authorList>
            <person name="Wang Y."/>
            <person name="White M."/>
            <person name="Kvist S."/>
            <person name="Moncalvo J.-M."/>
        </authorList>
    </citation>
    <scope>NUCLEOTIDE SEQUENCE [LARGE SCALE GENOMIC DNA]</scope>
    <source>
        <strain evidence="5">COL-18-3</strain>
    </source>
</reference>
<dbReference type="InterPro" id="IPR036397">
    <property type="entry name" value="RNaseH_sf"/>
</dbReference>
<dbReference type="PROSITE" id="PS50994">
    <property type="entry name" value="INTEGRASE"/>
    <property type="match status" value="1"/>
</dbReference>
<comment type="caution">
    <text evidence="4">The sequence shown here is derived from an EMBL/GenBank/DDBJ whole genome shotgun (WGS) entry which is preliminary data.</text>
</comment>
<dbReference type="InterPro" id="IPR001878">
    <property type="entry name" value="Znf_CCHC"/>
</dbReference>
<organism evidence="4 5">
    <name type="scientific">Zancudomyces culisetae</name>
    <name type="common">Gut fungus</name>
    <name type="synonym">Smittium culisetae</name>
    <dbReference type="NCBI Taxonomy" id="1213189"/>
    <lineage>
        <taxon>Eukaryota</taxon>
        <taxon>Fungi</taxon>
        <taxon>Fungi incertae sedis</taxon>
        <taxon>Zoopagomycota</taxon>
        <taxon>Kickxellomycotina</taxon>
        <taxon>Harpellomycetes</taxon>
        <taxon>Harpellales</taxon>
        <taxon>Legeriomycetaceae</taxon>
        <taxon>Zancudomyces</taxon>
    </lineage>
</organism>
<dbReference type="CDD" id="cd00303">
    <property type="entry name" value="retropepsin_like"/>
    <property type="match status" value="1"/>
</dbReference>
<dbReference type="GO" id="GO:0004519">
    <property type="term" value="F:endonuclease activity"/>
    <property type="evidence" value="ECO:0007669"/>
    <property type="project" value="UniProtKB-KW"/>
</dbReference>
<dbReference type="InterPro" id="IPR012337">
    <property type="entry name" value="RNaseH-like_sf"/>
</dbReference>
<dbReference type="PANTHER" id="PTHR37984:SF15">
    <property type="entry name" value="INTEGRASE CATALYTIC DOMAIN-CONTAINING PROTEIN"/>
    <property type="match status" value="1"/>
</dbReference>
<dbReference type="SUPFAM" id="SSF56672">
    <property type="entry name" value="DNA/RNA polymerases"/>
    <property type="match status" value="1"/>
</dbReference>
<protein>
    <submittedName>
        <fullName evidence="4">Retrovirus-related Pol polyprotein from transposon</fullName>
    </submittedName>
</protein>
<accession>A0A1R1PEL2</accession>
<dbReference type="Proteomes" id="UP000188320">
    <property type="component" value="Unassembled WGS sequence"/>
</dbReference>
<dbReference type="Gene3D" id="1.10.340.70">
    <property type="match status" value="1"/>
</dbReference>
<evidence type="ECO:0000259" key="3">
    <source>
        <dbReference type="PROSITE" id="PS50994"/>
    </source>
</evidence>
<dbReference type="EMBL" id="LSSK01001595">
    <property type="protein sequence ID" value="OMH79312.1"/>
    <property type="molecule type" value="Genomic_DNA"/>
</dbReference>
<dbReference type="SUPFAM" id="SSF50630">
    <property type="entry name" value="Acid proteases"/>
    <property type="match status" value="1"/>
</dbReference>
<dbReference type="OrthoDB" id="2273864at2759"/>
<feature type="domain" description="CCHC-type" evidence="2">
    <location>
        <begin position="237"/>
        <end position="252"/>
    </location>
</feature>
<proteinExistence type="predicted"/>
<sequence>MDKVTIFESGKGINAEDWLEYFQLIAKINKWDPEDWVGLVKLWLGKSETIWYKRNKNSFTSWEIYTKEFKKKYSTVFSTSGAWTRLGTIKRAEFDSLEELEMELEKSWKQVGIKEEMTKLGSLVSTFSDDIRERLSDKEGLDREAVLKLVAKLEQSTNGRRDIQAAIKSSKPTTKNAATRSGKSVKELTTEAGQFGEFLKTFQELSVSLLEKLDQTVASTKNWGSQAKVERASTWECYYCHEKGHRKFECPRFQKEHEEKKVNFLSIGTEPTEVDEVLMVEKRKATDAAGRVGRPAKIRNTGDMDAQELRAERVTQPESGTIDRVKKFSLREELEKVYPKISMIQLLQNSEKIAQDWKNIVEVSPQTALNEIRIQEKATTNCSMTVEIYQLQWKAVVDTGAACSVITTGALNKIGLEPNMKSSHVIITADEKRHETLGVVSGVPIMISKIEFVASLVVLGNMSPTIILGMDWLLKHKASLNLAVPELRLPVDRAEVVTPLVTTKEAHTVEETWDLYFFTESPTGIQGDGVAGLEALVQDYNELFVDDIDKLKQTNVAEHSIVLTDNRPIKQRPYRIPFRLQEEVGKEIDRMLEQNVIAPKTTEEESIEVYNIWVNKESLVRQFLLDGTLPQNVSEELAGKIKKKSKSYKQVGGKIYRWVKGQLKEVLTAEESIDMIKKAHDDTHEGIENTWVRVSRNHYAKGLYKQVVDYVKRCHVCQVFKDGRSRKHPLVPVHAVKPFEIFGMDAIGPINPISESGNRYILTAIDYCTKWPIAIPVENLLNETIVDFIINNIVTYYGVPQKIITDRGSNFVSNVTTEVFNWLQLNHSSTTSYRPQSNGQCERLNKTLVNLLQKISRKDKNNWDRYLWKVLLIMRTMERKSTGYTPAEMMYRIEMCIPSTWKSNGVIEDEVEQVKSRLELMKSNLPQIRKIGVRKAVAAKESEKVRYNKTVKFTKFQVGEKVLKLVEYERGKLESLWEGPYTVMKRFTKGAYLISDQFGNRDLVNGDLLKKYHESKFMIPEISNRLRPKLLTFKQAQNNEGIIA</sequence>